<dbReference type="Proteomes" id="UP001638806">
    <property type="component" value="Unassembled WGS sequence"/>
</dbReference>
<reference evidence="1" key="1">
    <citation type="submission" date="2024-12" db="EMBL/GenBank/DDBJ databases">
        <title>Comparative genomics and development of molecular markers within Purpureocillium lilacinum and among Purpureocillium species.</title>
        <authorList>
            <person name="Yeh Z.-Y."/>
            <person name="Ni N.-T."/>
            <person name="Lo P.-H."/>
            <person name="Mushyakhwo K."/>
            <person name="Lin C.-F."/>
            <person name="Nai Y.-S."/>
        </authorList>
    </citation>
    <scope>NUCLEOTIDE SEQUENCE</scope>
    <source>
        <strain evidence="1">NCHU-NPUST-175</strain>
    </source>
</reference>
<name>A0ACC4DAQ0_PURLI</name>
<comment type="caution">
    <text evidence="1">The sequence shown here is derived from an EMBL/GenBank/DDBJ whole genome shotgun (WGS) entry which is preliminary data.</text>
</comment>
<proteinExistence type="predicted"/>
<evidence type="ECO:0000313" key="2">
    <source>
        <dbReference type="Proteomes" id="UP001638806"/>
    </source>
</evidence>
<sequence length="462" mass="51512">MLVGHVRWATHYACRPRIAAALIAIVLCLSFNATIRDLADDVLFYDGRVPIGIDIDNVTATAKHFAKTTVQPPYKDQFWLVGQRSRTLAHWLHVADQAGPSTPLADLRSRFRGGGRGIVIPVGYGNLRYAGHLVVALREVLECQLPIEIAYAGDIDLDEERRNALAALDATGNIKFLNVLSVFADDTLSLLAGGWAIKPFGLLASRFEQAILVDADAVFLQPPQVLFEQRPFATTGAYLFHDRLLWQHAFAERHEWSREQIREPSAALNQSLVWTDDYAEECDSGVVVADKARTENTRDVRDEVSYKLTYGDKETWWLGLELAGSTYEFEKHYGSMIGWRPKTKPPTNETVQSVKGKDEDGDEARVCSFVIAHADDEDRLLWYNGSLLKNKLADPEAYDVPTDWMLDGRWEKGATKQNMSCMAGAQATPLDDGQLAILRRSIDGARRADDALRQKGVIPKAG</sequence>
<keyword evidence="2" id="KW-1185">Reference proteome</keyword>
<organism evidence="1 2">
    <name type="scientific">Purpureocillium lilacinum</name>
    <name type="common">Paecilomyces lilacinus</name>
    <dbReference type="NCBI Taxonomy" id="33203"/>
    <lineage>
        <taxon>Eukaryota</taxon>
        <taxon>Fungi</taxon>
        <taxon>Dikarya</taxon>
        <taxon>Ascomycota</taxon>
        <taxon>Pezizomycotina</taxon>
        <taxon>Sordariomycetes</taxon>
        <taxon>Hypocreomycetidae</taxon>
        <taxon>Hypocreales</taxon>
        <taxon>Ophiocordycipitaceae</taxon>
        <taxon>Purpureocillium</taxon>
    </lineage>
</organism>
<accession>A0ACC4DAQ0</accession>
<dbReference type="EMBL" id="JBGNUJ010000012">
    <property type="protein sequence ID" value="KAL3953389.1"/>
    <property type="molecule type" value="Genomic_DNA"/>
</dbReference>
<gene>
    <name evidence="1" type="ORF">ACCO45_013332</name>
</gene>
<evidence type="ECO:0000313" key="1">
    <source>
        <dbReference type="EMBL" id="KAL3953389.1"/>
    </source>
</evidence>
<protein>
    <submittedName>
        <fullName evidence="1">Uncharacterized protein</fullName>
    </submittedName>
</protein>